<reference evidence="2 3" key="1">
    <citation type="submission" date="2016-03" db="EMBL/GenBank/DDBJ databases">
        <title>EvidentialGene: Evidence-directed Construction of Genes on Genomes.</title>
        <authorList>
            <person name="Gilbert D.G."/>
            <person name="Choi J.-H."/>
            <person name="Mockaitis K."/>
            <person name="Colbourne J."/>
            <person name="Pfrender M."/>
        </authorList>
    </citation>
    <scope>NUCLEOTIDE SEQUENCE [LARGE SCALE GENOMIC DNA]</scope>
    <source>
        <strain evidence="2 3">Xinb3</strain>
        <tissue evidence="2">Complete organism</tissue>
    </source>
</reference>
<feature type="compositionally biased region" description="Acidic residues" evidence="1">
    <location>
        <begin position="147"/>
        <end position="160"/>
    </location>
</feature>
<evidence type="ECO:0000313" key="2">
    <source>
        <dbReference type="EMBL" id="KZS19981.1"/>
    </source>
</evidence>
<comment type="caution">
    <text evidence="2">The sequence shown here is derived from an EMBL/GenBank/DDBJ whole genome shotgun (WGS) entry which is preliminary data.</text>
</comment>
<feature type="compositionally biased region" description="Polar residues" evidence="1">
    <location>
        <begin position="85"/>
        <end position="98"/>
    </location>
</feature>
<dbReference type="OrthoDB" id="10403142at2759"/>
<evidence type="ECO:0000313" key="3">
    <source>
        <dbReference type="Proteomes" id="UP000076858"/>
    </source>
</evidence>
<organism evidence="2 3">
    <name type="scientific">Daphnia magna</name>
    <dbReference type="NCBI Taxonomy" id="35525"/>
    <lineage>
        <taxon>Eukaryota</taxon>
        <taxon>Metazoa</taxon>
        <taxon>Ecdysozoa</taxon>
        <taxon>Arthropoda</taxon>
        <taxon>Crustacea</taxon>
        <taxon>Branchiopoda</taxon>
        <taxon>Diplostraca</taxon>
        <taxon>Cladocera</taxon>
        <taxon>Anomopoda</taxon>
        <taxon>Daphniidae</taxon>
        <taxon>Daphnia</taxon>
    </lineage>
</organism>
<feature type="non-terminal residue" evidence="2">
    <location>
        <position position="1"/>
    </location>
</feature>
<feature type="compositionally biased region" description="Basic and acidic residues" evidence="1">
    <location>
        <begin position="161"/>
        <end position="189"/>
    </location>
</feature>
<evidence type="ECO:0000256" key="1">
    <source>
        <dbReference type="SAM" id="MobiDB-lite"/>
    </source>
</evidence>
<keyword evidence="3" id="KW-1185">Reference proteome</keyword>
<protein>
    <submittedName>
        <fullName evidence="2">Putative Down Syndrome cell adhesion molecule protein 1</fullName>
    </submittedName>
</protein>
<dbReference type="Proteomes" id="UP000076858">
    <property type="component" value="Unassembled WGS sequence"/>
</dbReference>
<gene>
    <name evidence="2" type="ORF">APZ42_013449</name>
</gene>
<sequence>GHVKRLAYPLSFFTYHKPSKKEGNSLYTCTVKGCKRDKPFSTLDNSRGNLRAYVRSCHKDKLEEFNAACKDLDVKKAMTTGLPMPTNNSAKDNQNQLEGNDETQQKSLTQPKIHFSGYRKPLTQKELEDCVTVEEDADILDVLDEENSEFDETDDDWDDIGGDHVVDDRELGERKDEDPHDEEHKRPESDIFDQTIPLIDILDERFTSENVYVLPPHRRCAFHTLNLICKCDIYKNMEPSLKKLFESTDKKFNAI</sequence>
<name>A0A162QVB6_9CRUS</name>
<accession>A0A162QVB6</accession>
<dbReference type="AlphaFoldDB" id="A0A162QVB6"/>
<dbReference type="EMBL" id="LRGB01000259">
    <property type="protein sequence ID" value="KZS19981.1"/>
    <property type="molecule type" value="Genomic_DNA"/>
</dbReference>
<feature type="region of interest" description="Disordered" evidence="1">
    <location>
        <begin position="147"/>
        <end position="190"/>
    </location>
</feature>
<feature type="region of interest" description="Disordered" evidence="1">
    <location>
        <begin position="80"/>
        <end position="117"/>
    </location>
</feature>
<proteinExistence type="predicted"/>